<evidence type="ECO:0000256" key="5">
    <source>
        <dbReference type="ARBA" id="ARBA00022705"/>
    </source>
</evidence>
<keyword evidence="10 12" id="KW-0238">DNA-binding</keyword>
<evidence type="ECO:0000256" key="8">
    <source>
        <dbReference type="ARBA" id="ARBA00022833"/>
    </source>
</evidence>
<dbReference type="CDD" id="cd03364">
    <property type="entry name" value="TOPRIM_DnaG_primases"/>
    <property type="match status" value="1"/>
</dbReference>
<accession>A0A4R4A5W3</accession>
<dbReference type="SMART" id="SM00400">
    <property type="entry name" value="ZnF_CHCC"/>
    <property type="match status" value="1"/>
</dbReference>
<evidence type="ECO:0000256" key="6">
    <source>
        <dbReference type="ARBA" id="ARBA00022723"/>
    </source>
</evidence>
<evidence type="ECO:0000256" key="1">
    <source>
        <dbReference type="ARBA" id="ARBA00022478"/>
    </source>
</evidence>
<feature type="region of interest" description="Disordered" evidence="13">
    <location>
        <begin position="421"/>
        <end position="443"/>
    </location>
</feature>
<evidence type="ECO:0000259" key="14">
    <source>
        <dbReference type="PROSITE" id="PS50880"/>
    </source>
</evidence>
<dbReference type="InterPro" id="IPR030846">
    <property type="entry name" value="DnaG_bac"/>
</dbReference>
<dbReference type="GO" id="GO:0003677">
    <property type="term" value="F:DNA binding"/>
    <property type="evidence" value="ECO:0007669"/>
    <property type="project" value="UniProtKB-KW"/>
</dbReference>
<evidence type="ECO:0000313" key="16">
    <source>
        <dbReference type="Proteomes" id="UP000295247"/>
    </source>
</evidence>
<evidence type="ECO:0000256" key="7">
    <source>
        <dbReference type="ARBA" id="ARBA00022771"/>
    </source>
</evidence>
<comment type="subunit">
    <text evidence="12">Monomer. Interacts with DnaB.</text>
</comment>
<dbReference type="SUPFAM" id="SSF57783">
    <property type="entry name" value="Zinc beta-ribbon"/>
    <property type="match status" value="1"/>
</dbReference>
<dbReference type="Pfam" id="PF13155">
    <property type="entry name" value="Toprim_2"/>
    <property type="match status" value="1"/>
</dbReference>
<organism evidence="15 16">
    <name type="scientific">Marichromatium gracile</name>
    <name type="common">Chromatium gracile</name>
    <dbReference type="NCBI Taxonomy" id="1048"/>
    <lineage>
        <taxon>Bacteria</taxon>
        <taxon>Pseudomonadati</taxon>
        <taxon>Pseudomonadota</taxon>
        <taxon>Gammaproteobacteria</taxon>
        <taxon>Chromatiales</taxon>
        <taxon>Chromatiaceae</taxon>
        <taxon>Marichromatium</taxon>
    </lineage>
</organism>
<dbReference type="HAMAP" id="MF_00974">
    <property type="entry name" value="DNA_primase_DnaG"/>
    <property type="match status" value="1"/>
</dbReference>
<dbReference type="InterPro" id="IPR036977">
    <property type="entry name" value="DNA_primase_Znf_CHC2"/>
</dbReference>
<feature type="zinc finger region" description="CHC2-type" evidence="12">
    <location>
        <begin position="40"/>
        <end position="64"/>
    </location>
</feature>
<dbReference type="Proteomes" id="UP000295247">
    <property type="component" value="Unassembled WGS sequence"/>
</dbReference>
<dbReference type="InterPro" id="IPR034151">
    <property type="entry name" value="TOPRIM_DnaG_bac"/>
</dbReference>
<dbReference type="GO" id="GO:0008270">
    <property type="term" value="F:zinc ion binding"/>
    <property type="evidence" value="ECO:0007669"/>
    <property type="project" value="UniProtKB-UniRule"/>
</dbReference>
<dbReference type="Pfam" id="PF08275">
    <property type="entry name" value="DNAG_N"/>
    <property type="match status" value="1"/>
</dbReference>
<dbReference type="AlphaFoldDB" id="A0A4R4A5W3"/>
<feature type="domain" description="Toprim" evidence="14">
    <location>
        <begin position="257"/>
        <end position="339"/>
    </location>
</feature>
<evidence type="ECO:0000256" key="9">
    <source>
        <dbReference type="ARBA" id="ARBA00022842"/>
    </source>
</evidence>
<dbReference type="SMART" id="SM00493">
    <property type="entry name" value="TOPRIM"/>
    <property type="match status" value="1"/>
</dbReference>
<reference evidence="15 16" key="1">
    <citation type="submission" date="2019-03" db="EMBL/GenBank/DDBJ databases">
        <title>Genomic Encyclopedia of Type Strains, Phase IV (KMG-IV): sequencing the most valuable type-strain genomes for metagenomic binning, comparative biology and taxonomic classification.</title>
        <authorList>
            <person name="Goeker M."/>
        </authorList>
    </citation>
    <scope>NUCLEOTIDE SEQUENCE [LARGE SCALE GENOMIC DNA]</scope>
    <source>
        <strain evidence="15 16">DSM 203</strain>
    </source>
</reference>
<dbReference type="InterPro" id="IPR050219">
    <property type="entry name" value="DnaG_primase"/>
</dbReference>
<dbReference type="FunFam" id="3.90.580.10:FF:000001">
    <property type="entry name" value="DNA primase"/>
    <property type="match status" value="1"/>
</dbReference>
<dbReference type="InterPro" id="IPR006171">
    <property type="entry name" value="TOPRIM_dom"/>
</dbReference>
<dbReference type="Pfam" id="PF01807">
    <property type="entry name" value="Zn_ribbon_DnaG"/>
    <property type="match status" value="1"/>
</dbReference>
<dbReference type="Gene3D" id="1.10.860.10">
    <property type="entry name" value="DNAb Helicase, Chain A"/>
    <property type="match status" value="1"/>
</dbReference>
<dbReference type="InterPro" id="IPR002694">
    <property type="entry name" value="Znf_CHC2"/>
</dbReference>
<evidence type="ECO:0000256" key="3">
    <source>
        <dbReference type="ARBA" id="ARBA00022679"/>
    </source>
</evidence>
<dbReference type="EC" id="2.7.7.101" evidence="12"/>
<keyword evidence="3 12" id="KW-0808">Transferase</keyword>
<dbReference type="InterPro" id="IPR006295">
    <property type="entry name" value="DNA_primase_DnaG"/>
</dbReference>
<dbReference type="Gene3D" id="3.40.1360.10">
    <property type="match status" value="1"/>
</dbReference>
<comment type="function">
    <text evidence="12">RNA polymerase that catalyzes the synthesis of short RNA molecules used as primers for DNA polymerase during DNA replication.</text>
</comment>
<evidence type="ECO:0000256" key="4">
    <source>
        <dbReference type="ARBA" id="ARBA00022695"/>
    </source>
</evidence>
<comment type="catalytic activity">
    <reaction evidence="12">
        <text>ssDNA + n NTP = ssDNA/pppN(pN)n-1 hybrid + (n-1) diphosphate.</text>
        <dbReference type="EC" id="2.7.7.101"/>
    </reaction>
</comment>
<dbReference type="Gene3D" id="1.20.50.20">
    <property type="entry name" value="DnaG, RNA polymerase domain, helical bundle"/>
    <property type="match status" value="1"/>
</dbReference>
<dbReference type="SUPFAM" id="SSF56731">
    <property type="entry name" value="DNA primase core"/>
    <property type="match status" value="1"/>
</dbReference>
<evidence type="ECO:0000256" key="11">
    <source>
        <dbReference type="ARBA" id="ARBA00023163"/>
    </source>
</evidence>
<proteinExistence type="inferred from homology"/>
<dbReference type="GO" id="GO:0003899">
    <property type="term" value="F:DNA-directed RNA polymerase activity"/>
    <property type="evidence" value="ECO:0007669"/>
    <property type="project" value="UniProtKB-UniRule"/>
</dbReference>
<dbReference type="NCBIfam" id="TIGR01391">
    <property type="entry name" value="dnaG"/>
    <property type="match status" value="1"/>
</dbReference>
<keyword evidence="2 12" id="KW-0639">Primosome</keyword>
<comment type="cofactor">
    <cofactor evidence="12">
        <name>Zn(2+)</name>
        <dbReference type="ChEBI" id="CHEBI:29105"/>
    </cofactor>
    <text evidence="12">Binds 1 zinc ion per monomer.</text>
</comment>
<dbReference type="PANTHER" id="PTHR30313">
    <property type="entry name" value="DNA PRIMASE"/>
    <property type="match status" value="1"/>
</dbReference>
<name>A0A4R4A5W3_MARGR</name>
<dbReference type="GO" id="GO:0005737">
    <property type="term" value="C:cytoplasm"/>
    <property type="evidence" value="ECO:0007669"/>
    <property type="project" value="TreeGrafter"/>
</dbReference>
<dbReference type="SMART" id="SM00766">
    <property type="entry name" value="DnaG_DnaB_bind"/>
    <property type="match status" value="1"/>
</dbReference>
<keyword evidence="1 12" id="KW-0240">DNA-directed RNA polymerase</keyword>
<keyword evidence="8 12" id="KW-0862">Zinc</keyword>
<dbReference type="Pfam" id="PF10410">
    <property type="entry name" value="DnaB_bind"/>
    <property type="match status" value="1"/>
</dbReference>
<evidence type="ECO:0000256" key="13">
    <source>
        <dbReference type="SAM" id="MobiDB-lite"/>
    </source>
</evidence>
<dbReference type="FunFam" id="3.90.980.10:FF:000001">
    <property type="entry name" value="DNA primase"/>
    <property type="match status" value="1"/>
</dbReference>
<dbReference type="RefSeq" id="WP_123142100.1">
    <property type="nucleotide sequence ID" value="NZ_JAKEDQ010000011.1"/>
</dbReference>
<dbReference type="Gene3D" id="3.90.980.10">
    <property type="entry name" value="DNA primase, catalytic core, N-terminal domain"/>
    <property type="match status" value="1"/>
</dbReference>
<dbReference type="InterPro" id="IPR037068">
    <property type="entry name" value="DNA_primase_core_N_sf"/>
</dbReference>
<gene>
    <name evidence="12" type="primary">dnaG</name>
    <name evidence="15" type="ORF">EDC29_1128</name>
</gene>
<dbReference type="InterPro" id="IPR013264">
    <property type="entry name" value="DNAG_N"/>
</dbReference>
<dbReference type="InterPro" id="IPR019475">
    <property type="entry name" value="DNA_primase_DnaB-bd"/>
</dbReference>
<keyword evidence="4 12" id="KW-0548">Nucleotidyltransferase</keyword>
<dbReference type="GO" id="GO:0000428">
    <property type="term" value="C:DNA-directed RNA polymerase complex"/>
    <property type="evidence" value="ECO:0007669"/>
    <property type="project" value="UniProtKB-KW"/>
</dbReference>
<keyword evidence="7 12" id="KW-0863">Zinc-finger</keyword>
<comment type="similarity">
    <text evidence="12">Belongs to the DnaG primase family.</text>
</comment>
<dbReference type="Gene3D" id="3.90.580.10">
    <property type="entry name" value="Zinc finger, CHC2-type domain"/>
    <property type="match status" value="1"/>
</dbReference>
<evidence type="ECO:0000256" key="2">
    <source>
        <dbReference type="ARBA" id="ARBA00022515"/>
    </source>
</evidence>
<dbReference type="InterPro" id="IPR016136">
    <property type="entry name" value="DNA_helicase_N/primase_C"/>
</dbReference>
<dbReference type="InterPro" id="IPR013173">
    <property type="entry name" value="DNA_primase_DnaG_DnaB-bd_dom"/>
</dbReference>
<comment type="caution">
    <text evidence="15">The sequence shown here is derived from an EMBL/GenBank/DDBJ whole genome shotgun (WGS) entry which is preliminary data.</text>
</comment>
<protein>
    <recommendedName>
        <fullName evidence="12">DNA primase</fullName>
        <ecNumber evidence="12">2.7.7.101</ecNumber>
    </recommendedName>
</protein>
<dbReference type="SUPFAM" id="SSF117023">
    <property type="entry name" value="DNA primase DnaG, C-terminal domain"/>
    <property type="match status" value="1"/>
</dbReference>
<dbReference type="PROSITE" id="PS50880">
    <property type="entry name" value="TOPRIM"/>
    <property type="match status" value="1"/>
</dbReference>
<dbReference type="EMBL" id="SMDC01000012">
    <property type="protein sequence ID" value="TCW34157.1"/>
    <property type="molecule type" value="Genomic_DNA"/>
</dbReference>
<dbReference type="PANTHER" id="PTHR30313:SF2">
    <property type="entry name" value="DNA PRIMASE"/>
    <property type="match status" value="1"/>
</dbReference>
<keyword evidence="11 12" id="KW-0804">Transcription</keyword>
<keyword evidence="9" id="KW-0460">Magnesium</keyword>
<dbReference type="GO" id="GO:1990077">
    <property type="term" value="C:primosome complex"/>
    <property type="evidence" value="ECO:0007669"/>
    <property type="project" value="UniProtKB-KW"/>
</dbReference>
<dbReference type="Pfam" id="PF08278">
    <property type="entry name" value="DnaG_DnaB_bind"/>
    <property type="match status" value="1"/>
</dbReference>
<evidence type="ECO:0000256" key="12">
    <source>
        <dbReference type="HAMAP-Rule" id="MF_00974"/>
    </source>
</evidence>
<dbReference type="GO" id="GO:0006269">
    <property type="term" value="P:DNA replication, synthesis of primer"/>
    <property type="evidence" value="ECO:0007669"/>
    <property type="project" value="UniProtKB-UniRule"/>
</dbReference>
<keyword evidence="5 12" id="KW-0235">DNA replication</keyword>
<comment type="domain">
    <text evidence="12">Contains an N-terminal zinc-binding domain, a central core domain that contains the primase activity, and a C-terminal DnaB-binding domain.</text>
</comment>
<evidence type="ECO:0000256" key="10">
    <source>
        <dbReference type="ARBA" id="ARBA00023125"/>
    </source>
</evidence>
<keyword evidence="6 12" id="KW-0479">Metal-binding</keyword>
<dbReference type="FunFam" id="3.40.1360.10:FF:000002">
    <property type="entry name" value="DNA primase"/>
    <property type="match status" value="1"/>
</dbReference>
<sequence length="576" mass="64562">MAGKIPPEFIDDLLTRVDIVDVIGARVQLRKAGKEFQARCPFHEEKTPSFTVSPAKQFYHCFGCGAHGTAIGFLMEHDGLPFREAIDELARLAGVEVPIEGGEQVRGPDHGPLFALLDEADGLFRRQLREHPQAARAIDYLKSRGLSGEIAARYGIGFAPGGGDFLLSRLGRTPERCRQLVDCGLIGEQDGRRYDRFRDRIIFPIRDRRGRVIGFGGRILGDGRPKYLNSPETPLFHKGRELYGLFEAQRGVRRGLERVLVVEGYLDVIALAQHGIDCAVATLGTATTADHLQRLSRTAPELVFCFDGDRAGRDAAWKALETTLPLASGSQTQRFLFLPEGEDPDTLVRKEGAEGFLARVEQATPLSQFLFDQLTAQVDMTTIDGRARLAPLARPLIDRVPAGVFRDLLEQRLSELVGLERRAPSSRRRTSRAPRQSALEQQRPSRTAWAIALLLNHPSLMARVDELPTDWRRASNQGVGILVELLETIRQHPTLTKAALIERWRDHPHFDYLQRLSVHPFLRHVSEEGAGPEFDGALERLGAEVRKREWLRSLDDKLRARVGRDPDDPRTHRDDS</sequence>
<evidence type="ECO:0000313" key="15">
    <source>
        <dbReference type="EMBL" id="TCW34157.1"/>
    </source>
</evidence>